<accession>A0ABR0K9S9</accession>
<name>A0ABR0K9S9_9EURO</name>
<sequence>MKSQRSLQSQMSKLKRSDMPSDFGLLPDTILKPESEALPSLFSKDFRKRLRIEWKAFVQTPMDIVRFFYLTWWLAKKDHVTGKRPPSPLLLRDRYRIARDLHRRLYTAIAAGDRETIEQIACMGLKRELQIKLDHRKALQSPPETWTIQYKGLLPTSERTPWLMQAFLPPWLKSTQIMADRYAQLPVGEDASLRQIFVRIRSKQTLDRNDGKGVKEVERSEIVVIQKMKMSGEEDDWMIWGTTEPTTGKKLDEVLNASDRSGRETFASRLQNTMMGVAQKQGSNPGM</sequence>
<dbReference type="EMBL" id="JAVRRG010000058">
    <property type="protein sequence ID" value="KAK5092436.1"/>
    <property type="molecule type" value="Genomic_DNA"/>
</dbReference>
<organism evidence="2 3">
    <name type="scientific">Lithohypha guttulata</name>
    <dbReference type="NCBI Taxonomy" id="1690604"/>
    <lineage>
        <taxon>Eukaryota</taxon>
        <taxon>Fungi</taxon>
        <taxon>Dikarya</taxon>
        <taxon>Ascomycota</taxon>
        <taxon>Pezizomycotina</taxon>
        <taxon>Eurotiomycetes</taxon>
        <taxon>Chaetothyriomycetidae</taxon>
        <taxon>Chaetothyriales</taxon>
        <taxon>Trichomeriaceae</taxon>
        <taxon>Lithohypha</taxon>
    </lineage>
</organism>
<feature type="compositionally biased region" description="Polar residues" evidence="1">
    <location>
        <begin position="1"/>
        <end position="12"/>
    </location>
</feature>
<dbReference type="Gene3D" id="3.10.450.240">
    <property type="match status" value="1"/>
</dbReference>
<gene>
    <name evidence="2" type="ORF">LTR24_005254</name>
</gene>
<evidence type="ECO:0000313" key="2">
    <source>
        <dbReference type="EMBL" id="KAK5092436.1"/>
    </source>
</evidence>
<evidence type="ECO:0000313" key="3">
    <source>
        <dbReference type="Proteomes" id="UP001345013"/>
    </source>
</evidence>
<proteinExistence type="predicted"/>
<keyword evidence="3" id="KW-1185">Reference proteome</keyword>
<comment type="caution">
    <text evidence="2">The sequence shown here is derived from an EMBL/GenBank/DDBJ whole genome shotgun (WGS) entry which is preliminary data.</text>
</comment>
<reference evidence="2 3" key="1">
    <citation type="submission" date="2023-08" db="EMBL/GenBank/DDBJ databases">
        <title>Black Yeasts Isolated from many extreme environments.</title>
        <authorList>
            <person name="Coleine C."/>
            <person name="Stajich J.E."/>
            <person name="Selbmann L."/>
        </authorList>
    </citation>
    <scope>NUCLEOTIDE SEQUENCE [LARGE SCALE GENOMIC DNA]</scope>
    <source>
        <strain evidence="2 3">CCFEE 5885</strain>
    </source>
</reference>
<feature type="region of interest" description="Disordered" evidence="1">
    <location>
        <begin position="1"/>
        <end position="20"/>
    </location>
</feature>
<evidence type="ECO:0000256" key="1">
    <source>
        <dbReference type="SAM" id="MobiDB-lite"/>
    </source>
</evidence>
<protein>
    <submittedName>
        <fullName evidence="2">Uncharacterized protein</fullName>
    </submittedName>
</protein>
<dbReference type="Proteomes" id="UP001345013">
    <property type="component" value="Unassembled WGS sequence"/>
</dbReference>